<dbReference type="Gene3D" id="2.60.40.1080">
    <property type="match status" value="2"/>
</dbReference>
<dbReference type="InterPro" id="IPR017853">
    <property type="entry name" value="GH"/>
</dbReference>
<dbReference type="InterPro" id="IPR025887">
    <property type="entry name" value="Glyco_hydro_31_N_dom"/>
</dbReference>
<evidence type="ECO:0000313" key="9">
    <source>
        <dbReference type="Proteomes" id="UP001299068"/>
    </source>
</evidence>
<evidence type="ECO:0000256" key="5">
    <source>
        <dbReference type="SAM" id="Phobius"/>
    </source>
</evidence>
<feature type="domain" description="F5/8 type C" evidence="6">
    <location>
        <begin position="1227"/>
        <end position="1319"/>
    </location>
</feature>
<dbReference type="InterPro" id="IPR000421">
    <property type="entry name" value="FA58C"/>
</dbReference>
<dbReference type="InterPro" id="IPR011013">
    <property type="entry name" value="Gal_mutarotase_sf_dom"/>
</dbReference>
<keyword evidence="5" id="KW-0812">Transmembrane</keyword>
<dbReference type="InterPro" id="IPR000322">
    <property type="entry name" value="Glyco_hydro_31_TIM"/>
</dbReference>
<dbReference type="PROSITE" id="PS50022">
    <property type="entry name" value="FA58C_3"/>
    <property type="match status" value="2"/>
</dbReference>
<dbReference type="Gene3D" id="1.10.1330.10">
    <property type="entry name" value="Dockerin domain"/>
    <property type="match status" value="1"/>
</dbReference>
<dbReference type="RefSeq" id="WP_221858875.1">
    <property type="nucleotide sequence ID" value="NZ_JAIKTU010000002.1"/>
</dbReference>
<dbReference type="SUPFAM" id="SSF49785">
    <property type="entry name" value="Galactose-binding domain-like"/>
    <property type="match status" value="2"/>
</dbReference>
<dbReference type="Pfam" id="PF01055">
    <property type="entry name" value="Glyco_hydro_31_2nd"/>
    <property type="match status" value="1"/>
</dbReference>
<dbReference type="Pfam" id="PF17137">
    <property type="entry name" value="DUF5110"/>
    <property type="match status" value="1"/>
</dbReference>
<dbReference type="SUPFAM" id="SSF63446">
    <property type="entry name" value="Type I dockerin domain"/>
    <property type="match status" value="1"/>
</dbReference>
<dbReference type="InterPro" id="IPR013780">
    <property type="entry name" value="Glyco_hydro_b"/>
</dbReference>
<feature type="coiled-coil region" evidence="3">
    <location>
        <begin position="1613"/>
        <end position="1640"/>
    </location>
</feature>
<evidence type="ECO:0000259" key="6">
    <source>
        <dbReference type="PROSITE" id="PS50022"/>
    </source>
</evidence>
<comment type="similarity">
    <text evidence="1">Belongs to the glycosyl hydrolase 31 family.</text>
</comment>
<feature type="domain" description="Fibronectin type-III" evidence="7">
    <location>
        <begin position="788"/>
        <end position="868"/>
    </location>
</feature>
<dbReference type="Proteomes" id="UP001299068">
    <property type="component" value="Unassembled WGS sequence"/>
</dbReference>
<dbReference type="Gene3D" id="2.60.40.1760">
    <property type="entry name" value="glycosyl hydrolase (family 31)"/>
    <property type="match status" value="1"/>
</dbReference>
<dbReference type="Gene3D" id="2.60.40.680">
    <property type="match status" value="1"/>
</dbReference>
<dbReference type="Pfam" id="PF21365">
    <property type="entry name" value="Glyco_hydro_31_3rd"/>
    <property type="match status" value="1"/>
</dbReference>
<protein>
    <submittedName>
        <fullName evidence="8">Discoidin domain-containing protein</fullName>
    </submittedName>
</protein>
<evidence type="ECO:0000313" key="8">
    <source>
        <dbReference type="EMBL" id="MBY0754326.1"/>
    </source>
</evidence>
<keyword evidence="5" id="KW-0472">Membrane</keyword>
<evidence type="ECO:0000256" key="4">
    <source>
        <dbReference type="SAM" id="MobiDB-lite"/>
    </source>
</evidence>
<dbReference type="EMBL" id="JAIKTU010000002">
    <property type="protein sequence ID" value="MBY0754326.1"/>
    <property type="molecule type" value="Genomic_DNA"/>
</dbReference>
<evidence type="ECO:0000256" key="2">
    <source>
        <dbReference type="ARBA" id="ARBA00023295"/>
    </source>
</evidence>
<dbReference type="SUPFAM" id="SSF49265">
    <property type="entry name" value="Fibronectin type III"/>
    <property type="match status" value="1"/>
</dbReference>
<dbReference type="SUPFAM" id="SSF51445">
    <property type="entry name" value="(Trans)glycosidases"/>
    <property type="match status" value="1"/>
</dbReference>
<dbReference type="CDD" id="cd00063">
    <property type="entry name" value="FN3"/>
    <property type="match status" value="1"/>
</dbReference>
<dbReference type="InterPro" id="IPR036116">
    <property type="entry name" value="FN3_sf"/>
</dbReference>
<dbReference type="InterPro" id="IPR002105">
    <property type="entry name" value="Dockerin_1_rpt"/>
</dbReference>
<dbReference type="Pfam" id="PF02368">
    <property type="entry name" value="Big_2"/>
    <property type="match status" value="1"/>
</dbReference>
<reference evidence="8 9" key="1">
    <citation type="journal article" date="2021" name="Cell Host Microbe">
        <title>in vivo commensal control of Clostridioides difficile virulence.</title>
        <authorList>
            <person name="Girinathan B.P."/>
            <person name="Dibenedetto N."/>
            <person name="Worley J.N."/>
            <person name="Peltier J."/>
            <person name="Arrieta-Ortiz M.L."/>
            <person name="Rupa Christinal Immanuel S."/>
            <person name="Lavin R."/>
            <person name="Delaney M.L."/>
            <person name="Cummins C."/>
            <person name="Hoffmann M."/>
            <person name="Luo Y."/>
            <person name="Gonzalez-Escalona N."/>
            <person name="Allard M."/>
            <person name="Onderdonk A.B."/>
            <person name="Gerber G.K."/>
            <person name="Sonenshein A.L."/>
            <person name="Baliga N."/>
            <person name="Dupuy B."/>
            <person name="Bry L."/>
        </authorList>
    </citation>
    <scope>NUCLEOTIDE SEQUENCE [LARGE SCALE GENOMIC DNA]</scope>
    <source>
        <strain evidence="8 9">DSM 599</strain>
    </source>
</reference>
<evidence type="ECO:0000259" key="7">
    <source>
        <dbReference type="PROSITE" id="PS50853"/>
    </source>
</evidence>
<keyword evidence="2" id="KW-0326">Glycosidase</keyword>
<gene>
    <name evidence="8" type="ORF">K5V21_02545</name>
</gene>
<accession>A0ABS7KU42</accession>
<dbReference type="CDD" id="cd14752">
    <property type="entry name" value="GH31_N"/>
    <property type="match status" value="1"/>
</dbReference>
<dbReference type="InterPro" id="IPR048395">
    <property type="entry name" value="Glyco_hydro_31_C"/>
</dbReference>
<dbReference type="InterPro" id="IPR008964">
    <property type="entry name" value="Invasin/intimin_cell_adhesion"/>
</dbReference>
<feature type="domain" description="F5/8 type C" evidence="6">
    <location>
        <begin position="863"/>
        <end position="1008"/>
    </location>
</feature>
<dbReference type="InterPro" id="IPR008965">
    <property type="entry name" value="CBM2/CBM3_carb-bd_dom_sf"/>
</dbReference>
<evidence type="ECO:0000256" key="1">
    <source>
        <dbReference type="ARBA" id="ARBA00007806"/>
    </source>
</evidence>
<dbReference type="Gene3D" id="3.20.20.80">
    <property type="entry name" value="Glycosidases"/>
    <property type="match status" value="1"/>
</dbReference>
<keyword evidence="9" id="KW-1185">Reference proteome</keyword>
<comment type="caution">
    <text evidence="8">The sequence shown here is derived from an EMBL/GenBank/DDBJ whole genome shotgun (WGS) entry which is preliminary data.</text>
</comment>
<dbReference type="SUPFAM" id="SSF49384">
    <property type="entry name" value="Carbohydrate-binding domain"/>
    <property type="match status" value="1"/>
</dbReference>
<keyword evidence="2" id="KW-0378">Hydrolase</keyword>
<evidence type="ECO:0000256" key="3">
    <source>
        <dbReference type="SAM" id="Coils"/>
    </source>
</evidence>
<dbReference type="InterPro" id="IPR036439">
    <property type="entry name" value="Dockerin_dom_sf"/>
</dbReference>
<feature type="transmembrane region" description="Helical" evidence="5">
    <location>
        <begin position="1751"/>
        <end position="1769"/>
    </location>
</feature>
<dbReference type="SMART" id="SM00060">
    <property type="entry name" value="FN3"/>
    <property type="match status" value="1"/>
</dbReference>
<dbReference type="Pfam" id="PF07554">
    <property type="entry name" value="FIVAR"/>
    <property type="match status" value="2"/>
</dbReference>
<dbReference type="Pfam" id="PF13802">
    <property type="entry name" value="Gal_mutarotas_2"/>
    <property type="match status" value="1"/>
</dbReference>
<dbReference type="InterPro" id="IPR033403">
    <property type="entry name" value="DUF5110"/>
</dbReference>
<feature type="region of interest" description="Disordered" evidence="4">
    <location>
        <begin position="1711"/>
        <end position="1737"/>
    </location>
</feature>
<dbReference type="Gene3D" id="1.20.1270.90">
    <property type="entry name" value="AF1782-like"/>
    <property type="match status" value="1"/>
</dbReference>
<dbReference type="Pfam" id="PF00404">
    <property type="entry name" value="Dockerin_1"/>
    <property type="match status" value="1"/>
</dbReference>
<name>A0ABS7KU42_CLOSR</name>
<dbReference type="Gene3D" id="2.60.40.10">
    <property type="entry name" value="Immunoglobulins"/>
    <property type="match status" value="1"/>
</dbReference>
<proteinExistence type="inferred from homology"/>
<organism evidence="8 9">
    <name type="scientific">Clostridium sardiniense</name>
    <name type="common">Clostridium absonum</name>
    <dbReference type="NCBI Taxonomy" id="29369"/>
    <lineage>
        <taxon>Bacteria</taxon>
        <taxon>Bacillati</taxon>
        <taxon>Bacillota</taxon>
        <taxon>Clostridia</taxon>
        <taxon>Eubacteriales</taxon>
        <taxon>Clostridiaceae</taxon>
        <taxon>Clostridium</taxon>
    </lineage>
</organism>
<dbReference type="SUPFAM" id="SSF51011">
    <property type="entry name" value="Glycosyl hydrolase domain"/>
    <property type="match status" value="1"/>
</dbReference>
<sequence length="1777" mass="197953">MKSLKKKSRKVSLLMLFIFTFMTIANLNIKVAKAAGDDYKTLGDVKEVTKDDNEVTIKLENEEVKITFYKNDLFRLWMDPDKDFDDPTKGKIIDKTEEEFIKEHGNVNVDKEDAGDYYKITTEKVVLRIYKSPMRLALYKADNKSVIWEEESPLKYNGKKTIQTLKTADIEQFYGGGVQNGYFSHKNKKIDVKLKISHWNDGSVSNPVPFYMSSKGYGVFRNTFKPGQYDFKKTATMAHDENRFDAFYFAGGSFDEVMNGYTELTGRPQLMPNYSFYGIDADCYKDTMDGLEVVKGYVDNDIPRGVILPNDGYGCGYTDLKGFVDEASKSGFKTGLWTENDLDKLATEVKEYGVRAIKTDVAWVGPGYEFAFDAVESTNKGIENNSDARSYVVSICGWAGTQKNAAVWSGDQSGDWEYIRMHIPTYIGGGMSGMPYIGSDIDGIFGGSAKTYTRDLQWKTFTPTTLNMSGWASKDKQPWIQGEPYTSINRVYLKLKSRMLPYMYTYANESYKTGAPMMRGMVWAYPEDPYTFGTETQYQYMLGKNLLVAPVYEDTEVWNEIYLPDENQVWIDYFTGEQYNGRQVINNFDAPLWKLPLFVKNGAIIPMYPESNYAGEVVADKDHPITFDIYPSGKTSFELYEDDGESRDHREGAYAKTLIESNAPNSGDGKAEFIVNPTKGNYAGIQETRKNEFSIHTRVKPENIKLTIGGEEKSVTIVNRKEDYDNSNGNVAYFDENIRVGPDKIKAAPILFVKTEATSIRNMIKVEVDKFNNDAPKGSIEHDKVPVIPTSLQATKVIDKEIIVGWNEVENATSYDLMINNILYTNVKSPYTHDGLKELTDYEFKVRAANSKGASEWSNPLKVSTIEDLLKNVVPAEEMKATASSEQPGETADKAVDGDIGTLWHTKWGEDGIPAEFVIDMSNIYELEKFEYVPRPKGSNGNITKYNLSMSLDGVNYMPLYTDGVWKDDGATKIIKFEEPIKSRYLKIDTLAGNGNFASAHEFRPYKVEGTNKTPVGDYTGDNRVDNGDLVFIDNYMGVKIGDNDWNYAEKADLNFNGYIDAYDYAFVASKIGSTLVPSGNEVSGKINLLPEKKSLKKGEEIEVKLVGTNLKDVYAFDSFIKLNSDKYELVNCTGSCGKDVVFTKSGLTKNMDNVSSLKIDDKGTMLVATLSNRGNIAPLNNDGTLGTFKIKAKVDTEFDLKINDSRIVGTDYMSKDSIGEVLNPEDEIPELKPVYENVAKNEMKATATSEETGGGDTAAKAIDGNVDTMWHTPWFDPIPPVEEQVLTIEFNKKTNISKLGITPRKTGDNGVIKKYEVHAINGEEETLIGTGGAEDIKDRSTNIFELRGKEVLADKIEIRVLEGYNKWASIAEVDVERKNDGTLEVESVQFNKENPSEIRVGEILEFGAHVLPKEATNQYVSLKSSNEEIIKINKIKTDDGVKTMIEGIKAGKAIITATSLEGNKEATTEVIVKDGEPQVIPVVGIKLDKTSVELEKGSTETIKATITPENATNKNITWSSLDEKVAVIKDGVITAIGTGTTKILATSVDGGFTGECIVTVKKDSSEPENPEKPNKDKLKDIIDKASALKEEDYTQNSFDKVLKALESAKSVMDDEKATDKEIENAIKDLEKAMEQLEKPGNSDEVDKEKLKGLLKEALKINKDDYTEESFDKLLKALESARLVMTNNEATQKEVDKAIDELNKAIDKLVKVNKPNKPGTPNRPSNPTTPGINNGSGNAGNIPSTGFNNTGMIAVAVILIGAGFVLFFYDRKRKINK</sequence>
<keyword evidence="5" id="KW-1133">Transmembrane helix</keyword>
<dbReference type="SUPFAM" id="SSF74650">
    <property type="entry name" value="Galactose mutarotase-like"/>
    <property type="match status" value="1"/>
</dbReference>
<dbReference type="PANTHER" id="PTHR22762:SF166">
    <property type="entry name" value="ALPHA-GLUCOSIDASE"/>
    <property type="match status" value="1"/>
</dbReference>
<dbReference type="Pfam" id="PF00041">
    <property type="entry name" value="fn3"/>
    <property type="match status" value="1"/>
</dbReference>
<dbReference type="InterPro" id="IPR008979">
    <property type="entry name" value="Galactose-bd-like_sf"/>
</dbReference>
<dbReference type="SUPFAM" id="SSF49373">
    <property type="entry name" value="Invasin/intimin cell-adhesion fragments"/>
    <property type="match status" value="2"/>
</dbReference>
<dbReference type="InterPro" id="IPR003343">
    <property type="entry name" value="Big_2"/>
</dbReference>
<dbReference type="Gene3D" id="2.60.40.1180">
    <property type="entry name" value="Golgi alpha-mannosidase II"/>
    <property type="match status" value="2"/>
</dbReference>
<dbReference type="Gene3D" id="1.20.1270.70">
    <property type="entry name" value="Designed single chain three-helix bundle"/>
    <property type="match status" value="1"/>
</dbReference>
<dbReference type="PROSITE" id="PS50853">
    <property type="entry name" value="FN3"/>
    <property type="match status" value="1"/>
</dbReference>
<dbReference type="PANTHER" id="PTHR22762">
    <property type="entry name" value="ALPHA-GLUCOSIDASE"/>
    <property type="match status" value="1"/>
</dbReference>
<dbReference type="InterPro" id="IPR013783">
    <property type="entry name" value="Ig-like_fold"/>
</dbReference>
<keyword evidence="3" id="KW-0175">Coiled coil</keyword>
<dbReference type="Pfam" id="PF00754">
    <property type="entry name" value="F5_F8_type_C"/>
    <property type="match status" value="2"/>
</dbReference>
<dbReference type="Gene3D" id="2.60.120.260">
    <property type="entry name" value="Galactose-binding domain-like"/>
    <property type="match status" value="2"/>
</dbReference>
<dbReference type="SMART" id="SM00635">
    <property type="entry name" value="BID_2"/>
    <property type="match status" value="2"/>
</dbReference>
<dbReference type="InterPro" id="IPR003961">
    <property type="entry name" value="FN3_dom"/>
</dbReference>